<protein>
    <recommendedName>
        <fullName evidence="4">Glycosyltransferase</fullName>
        <ecNumber evidence="4">2.4.1.-</ecNumber>
    </recommendedName>
</protein>
<dbReference type="Gene3D" id="3.40.50.2000">
    <property type="entry name" value="Glycogen Phosphorylase B"/>
    <property type="match status" value="2"/>
</dbReference>
<dbReference type="PANTHER" id="PTHR48047">
    <property type="entry name" value="GLYCOSYLTRANSFERASE"/>
    <property type="match status" value="1"/>
</dbReference>
<feature type="compositionally biased region" description="Basic and acidic residues" evidence="5">
    <location>
        <begin position="476"/>
        <end position="493"/>
    </location>
</feature>
<feature type="region of interest" description="Disordered" evidence="5">
    <location>
        <begin position="472"/>
        <end position="493"/>
    </location>
</feature>
<dbReference type="PANTHER" id="PTHR48047:SF182">
    <property type="entry name" value="GLYCOSYLTRANSFERASE"/>
    <property type="match status" value="1"/>
</dbReference>
<keyword evidence="3" id="KW-0328">Glycosyltransferase</keyword>
<evidence type="ECO:0000256" key="2">
    <source>
        <dbReference type="ARBA" id="ARBA00022679"/>
    </source>
</evidence>
<gene>
    <name evidence="7" type="primary">LOC140008312</name>
</gene>
<dbReference type="EC" id="2.4.1.-" evidence="4"/>
<evidence type="ECO:0000256" key="5">
    <source>
        <dbReference type="SAM" id="MobiDB-lite"/>
    </source>
</evidence>
<evidence type="ECO:0000256" key="1">
    <source>
        <dbReference type="ARBA" id="ARBA00009995"/>
    </source>
</evidence>
<comment type="similarity">
    <text evidence="1 3">Belongs to the UDP-glycosyltransferase family.</text>
</comment>
<name>A0ABM4UM25_COFAR</name>
<keyword evidence="6" id="KW-1185">Reference proteome</keyword>
<dbReference type="RefSeq" id="XP_071908336.1">
    <property type="nucleotide sequence ID" value="XM_072052235.1"/>
</dbReference>
<evidence type="ECO:0000256" key="4">
    <source>
        <dbReference type="RuleBase" id="RU362057"/>
    </source>
</evidence>
<organism evidence="6 7">
    <name type="scientific">Coffea arabica</name>
    <name type="common">Arabian coffee</name>
    <dbReference type="NCBI Taxonomy" id="13443"/>
    <lineage>
        <taxon>Eukaryota</taxon>
        <taxon>Viridiplantae</taxon>
        <taxon>Streptophyta</taxon>
        <taxon>Embryophyta</taxon>
        <taxon>Tracheophyta</taxon>
        <taxon>Spermatophyta</taxon>
        <taxon>Magnoliopsida</taxon>
        <taxon>eudicotyledons</taxon>
        <taxon>Gunneridae</taxon>
        <taxon>Pentapetalae</taxon>
        <taxon>asterids</taxon>
        <taxon>lamiids</taxon>
        <taxon>Gentianales</taxon>
        <taxon>Rubiaceae</taxon>
        <taxon>Ixoroideae</taxon>
        <taxon>Gardenieae complex</taxon>
        <taxon>Bertiereae - Coffeeae clade</taxon>
        <taxon>Coffeeae</taxon>
        <taxon>Coffea</taxon>
    </lineage>
</organism>
<evidence type="ECO:0000313" key="7">
    <source>
        <dbReference type="RefSeq" id="XP_071908336.1"/>
    </source>
</evidence>
<proteinExistence type="inferred from homology"/>
<dbReference type="Proteomes" id="UP001652660">
    <property type="component" value="Chromosome 6c"/>
</dbReference>
<evidence type="ECO:0000256" key="3">
    <source>
        <dbReference type="RuleBase" id="RU003718"/>
    </source>
</evidence>
<evidence type="ECO:0000313" key="6">
    <source>
        <dbReference type="Proteomes" id="UP001652660"/>
    </source>
</evidence>
<sequence>MDPQTEHLHFLLIPLMAQSHIIPLTDFAKLLARQGPMVSMISTPKNANRFKALIDYAERENLKIQFITIPFPGQQVGLPEGCENLDALPSTDLKRSFVDACSLMQEPIENVAKKQLQPRPSCIISTNALVWTQNLAHRLGIPRYVFQTVSSFTLVCAGRIGRFLESHDSSDLDAFWVPNLPHKIQFRKSQLPFPVSRKESGDVRKETQVSDRGSLVNSFEELDQWYVEEQKRVHKNFWDVGPVSLINSTGSATAKSDHYSLKWLDSMKPSSVIYACFGSMCHLSFRQLREIGLGLEASGRPFIWVIREIDYSPQVEKWLKDEKFEERVKGVVVRGWAPQVPILSHSSVGGFLTHCGWNSTLEGICAAVPMLCWPMFAEQFYNEKFVVDVVKIGVRIGVETHMRVGEEEKTVDREQIKAAIDQLMDEGEEGQERRETARKLSEMARNATQEGGSSYRNVILLIQDVLQLQQQEAAEDEKVNEDRGSEIADKRVM</sequence>
<dbReference type="InterPro" id="IPR002213">
    <property type="entry name" value="UDP_glucos_trans"/>
</dbReference>
<reference evidence="7" key="1">
    <citation type="submission" date="2025-08" db="UniProtKB">
        <authorList>
            <consortium name="RefSeq"/>
        </authorList>
    </citation>
    <scope>IDENTIFICATION</scope>
    <source>
        <tissue evidence="7">Leaves</tissue>
    </source>
</reference>
<dbReference type="CDD" id="cd03784">
    <property type="entry name" value="GT1_Gtf-like"/>
    <property type="match status" value="1"/>
</dbReference>
<dbReference type="InterPro" id="IPR035595">
    <property type="entry name" value="UDP_glycos_trans_CS"/>
</dbReference>
<keyword evidence="2 3" id="KW-0808">Transferase</keyword>
<accession>A0ABM4UM25</accession>
<dbReference type="GeneID" id="140008312"/>
<dbReference type="Pfam" id="PF00201">
    <property type="entry name" value="UDPGT"/>
    <property type="match status" value="1"/>
</dbReference>
<dbReference type="SUPFAM" id="SSF53756">
    <property type="entry name" value="UDP-Glycosyltransferase/glycogen phosphorylase"/>
    <property type="match status" value="1"/>
</dbReference>
<dbReference type="PROSITE" id="PS00375">
    <property type="entry name" value="UDPGT"/>
    <property type="match status" value="1"/>
</dbReference>